<name>A0A0F9AET2_9ZZZZ</name>
<evidence type="ECO:0000313" key="2">
    <source>
        <dbReference type="EMBL" id="KKL08089.1"/>
    </source>
</evidence>
<dbReference type="EMBL" id="LAZR01043021">
    <property type="protein sequence ID" value="KKL08089.1"/>
    <property type="molecule type" value="Genomic_DNA"/>
</dbReference>
<keyword evidence="1" id="KW-0472">Membrane</keyword>
<proteinExistence type="predicted"/>
<keyword evidence="1" id="KW-0812">Transmembrane</keyword>
<dbReference type="AlphaFoldDB" id="A0A0F9AET2"/>
<organism evidence="2">
    <name type="scientific">marine sediment metagenome</name>
    <dbReference type="NCBI Taxonomy" id="412755"/>
    <lineage>
        <taxon>unclassified sequences</taxon>
        <taxon>metagenomes</taxon>
        <taxon>ecological metagenomes</taxon>
    </lineage>
</organism>
<comment type="caution">
    <text evidence="2">The sequence shown here is derived from an EMBL/GenBank/DDBJ whole genome shotgun (WGS) entry which is preliminary data.</text>
</comment>
<protein>
    <submittedName>
        <fullName evidence="2">Uncharacterized protein</fullName>
    </submittedName>
</protein>
<reference evidence="2" key="1">
    <citation type="journal article" date="2015" name="Nature">
        <title>Complex archaea that bridge the gap between prokaryotes and eukaryotes.</title>
        <authorList>
            <person name="Spang A."/>
            <person name="Saw J.H."/>
            <person name="Jorgensen S.L."/>
            <person name="Zaremba-Niedzwiedzka K."/>
            <person name="Martijn J."/>
            <person name="Lind A.E."/>
            <person name="van Eijk R."/>
            <person name="Schleper C."/>
            <person name="Guy L."/>
            <person name="Ettema T.J."/>
        </authorList>
    </citation>
    <scope>NUCLEOTIDE SEQUENCE</scope>
</reference>
<gene>
    <name evidence="2" type="ORF">LCGC14_2579390</name>
</gene>
<keyword evidence="1" id="KW-1133">Transmembrane helix</keyword>
<feature type="transmembrane region" description="Helical" evidence="1">
    <location>
        <begin position="6"/>
        <end position="27"/>
    </location>
</feature>
<evidence type="ECO:0000256" key="1">
    <source>
        <dbReference type="SAM" id="Phobius"/>
    </source>
</evidence>
<accession>A0A0F9AET2</accession>
<sequence length="126" mass="13645">MPEQQLIWAVAIVGIAVTGLVLGALVLRLSTLGVERNGPPLPRPKPLPRWPPPSPYSKCQGFICRAATAIEPGDALYYDPKTNTVSHIQAGKAWVDEIDLTSQEARDMARIDAARFGTQPPESEGE</sequence>